<accession>A0ABN2Z6D9</accession>
<keyword evidence="1" id="KW-0479">Metal-binding</keyword>
<protein>
    <submittedName>
        <fullName evidence="3">Sirohydrochlorin chelatase</fullName>
    </submittedName>
</protein>
<gene>
    <name evidence="3" type="ORF">GCM10009844_04450</name>
</gene>
<comment type="caution">
    <text evidence="3">The sequence shown here is derived from an EMBL/GenBank/DDBJ whole genome shotgun (WGS) entry which is preliminary data.</text>
</comment>
<dbReference type="EMBL" id="BAAAQR010000001">
    <property type="protein sequence ID" value="GAA2137423.1"/>
    <property type="molecule type" value="Genomic_DNA"/>
</dbReference>
<dbReference type="InterPro" id="IPR050963">
    <property type="entry name" value="Sirohydro_Cobaltochel/CbiX"/>
</dbReference>
<dbReference type="PANTHER" id="PTHR33542">
    <property type="entry name" value="SIROHYDROCHLORIN FERROCHELATASE, CHLOROPLASTIC"/>
    <property type="match status" value="1"/>
</dbReference>
<dbReference type="SUPFAM" id="SSF53800">
    <property type="entry name" value="Chelatase"/>
    <property type="match status" value="1"/>
</dbReference>
<dbReference type="Pfam" id="PF01903">
    <property type="entry name" value="CbiX"/>
    <property type="match status" value="1"/>
</dbReference>
<dbReference type="PANTHER" id="PTHR33542:SF5">
    <property type="entry name" value="FERROCHELATASE CHE1"/>
    <property type="match status" value="1"/>
</dbReference>
<reference evidence="3 4" key="1">
    <citation type="journal article" date="2019" name="Int. J. Syst. Evol. Microbiol.">
        <title>The Global Catalogue of Microorganisms (GCM) 10K type strain sequencing project: providing services to taxonomists for standard genome sequencing and annotation.</title>
        <authorList>
            <consortium name="The Broad Institute Genomics Platform"/>
            <consortium name="The Broad Institute Genome Sequencing Center for Infectious Disease"/>
            <person name="Wu L."/>
            <person name="Ma J."/>
        </authorList>
    </citation>
    <scope>NUCLEOTIDE SEQUENCE [LARGE SCALE GENOMIC DNA]</scope>
    <source>
        <strain evidence="3 4">JCM 16022</strain>
    </source>
</reference>
<sequence length="229" mass="23507">MTTLVTVAHGTRHPPGNDVARALTARCAETLEVPALTSYVELCAPSFGSVMAAATGPCVVVPLLLSTGFHLRQDLPAAADRSAYPVRLAPALGPDPVLAVAQAARLVEAGARPGQPVVMVAAGSTDPAADADLRRATALLAEMWAGPVDLATLSGRGPRPAEVVRRGVAVSPYLLAPGHFSRRARDESRAAGARVVADVIGAHPLVADLIACRFIAHSDQGVESARSPA</sequence>
<evidence type="ECO:0000256" key="2">
    <source>
        <dbReference type="ARBA" id="ARBA00023239"/>
    </source>
</evidence>
<dbReference type="InterPro" id="IPR002762">
    <property type="entry name" value="CbiX-like"/>
</dbReference>
<organism evidence="3 4">
    <name type="scientific">Nocardioides koreensis</name>
    <dbReference type="NCBI Taxonomy" id="433651"/>
    <lineage>
        <taxon>Bacteria</taxon>
        <taxon>Bacillati</taxon>
        <taxon>Actinomycetota</taxon>
        <taxon>Actinomycetes</taxon>
        <taxon>Propionibacteriales</taxon>
        <taxon>Nocardioidaceae</taxon>
        <taxon>Nocardioides</taxon>
    </lineage>
</organism>
<evidence type="ECO:0000313" key="3">
    <source>
        <dbReference type="EMBL" id="GAA2137423.1"/>
    </source>
</evidence>
<dbReference type="RefSeq" id="WP_344146899.1">
    <property type="nucleotide sequence ID" value="NZ_BAAAQR010000001.1"/>
</dbReference>
<evidence type="ECO:0000313" key="4">
    <source>
        <dbReference type="Proteomes" id="UP001501771"/>
    </source>
</evidence>
<evidence type="ECO:0000256" key="1">
    <source>
        <dbReference type="ARBA" id="ARBA00022723"/>
    </source>
</evidence>
<dbReference type="Proteomes" id="UP001501771">
    <property type="component" value="Unassembled WGS sequence"/>
</dbReference>
<proteinExistence type="predicted"/>
<keyword evidence="4" id="KW-1185">Reference proteome</keyword>
<dbReference type="CDD" id="cd03416">
    <property type="entry name" value="CbiX_SirB_N"/>
    <property type="match status" value="1"/>
</dbReference>
<name>A0ABN2Z6D9_9ACTN</name>
<keyword evidence="2" id="KW-0456">Lyase</keyword>
<dbReference type="Gene3D" id="3.40.50.1400">
    <property type="match status" value="2"/>
</dbReference>